<protein>
    <recommendedName>
        <fullName evidence="4">Cytochrome P450</fullName>
    </recommendedName>
</protein>
<sequence>MNFLIIILVLVSFVAFRIYQKIRVPEGLKNVPILSYLNLLTAIYNKVGQDKRWEDTREIFEKEGIGKLWFNGEWILIVTDLGLVKDIVTKTDLYPKSLLDESFPGSLFAQYYGTNIVFSNGDIWKRHRYI</sequence>
<dbReference type="GO" id="GO:0005506">
    <property type="term" value="F:iron ion binding"/>
    <property type="evidence" value="ECO:0007669"/>
    <property type="project" value="InterPro"/>
</dbReference>
<feature type="signal peptide" evidence="1">
    <location>
        <begin position="1"/>
        <end position="19"/>
    </location>
</feature>
<reference evidence="2 3" key="1">
    <citation type="submission" date="2018-06" db="EMBL/GenBank/DDBJ databases">
        <title>Comparative genomics reveals the genomic features of Rhizophagus irregularis, R. cerebriforme, R. diaphanum and Gigaspora rosea, and their symbiotic lifestyle signature.</title>
        <authorList>
            <person name="Morin E."/>
            <person name="San Clemente H."/>
            <person name="Chen E.C.H."/>
            <person name="De La Providencia I."/>
            <person name="Hainaut M."/>
            <person name="Kuo A."/>
            <person name="Kohler A."/>
            <person name="Murat C."/>
            <person name="Tang N."/>
            <person name="Roy S."/>
            <person name="Loubradou J."/>
            <person name="Henrissat B."/>
            <person name="Grigoriev I.V."/>
            <person name="Corradi N."/>
            <person name="Roux C."/>
            <person name="Martin F.M."/>
        </authorList>
    </citation>
    <scope>NUCLEOTIDE SEQUENCE [LARGE SCALE GENOMIC DNA]</scope>
    <source>
        <strain evidence="2 3">DAOM 227022</strain>
    </source>
</reference>
<evidence type="ECO:0000313" key="2">
    <source>
        <dbReference type="EMBL" id="RIA90090.1"/>
    </source>
</evidence>
<keyword evidence="1" id="KW-0732">Signal</keyword>
<dbReference type="AlphaFoldDB" id="A0A397SV76"/>
<dbReference type="OrthoDB" id="1470350at2759"/>
<gene>
    <name evidence="2" type="ORF">C1645_738110</name>
</gene>
<dbReference type="GO" id="GO:0020037">
    <property type="term" value="F:heme binding"/>
    <property type="evidence" value="ECO:0007669"/>
    <property type="project" value="InterPro"/>
</dbReference>
<accession>A0A397SV76</accession>
<evidence type="ECO:0000313" key="3">
    <source>
        <dbReference type="Proteomes" id="UP000265703"/>
    </source>
</evidence>
<dbReference type="STRING" id="658196.A0A397SV76"/>
<comment type="caution">
    <text evidence="2">The sequence shown here is derived from an EMBL/GenBank/DDBJ whole genome shotgun (WGS) entry which is preliminary data.</text>
</comment>
<name>A0A397SV76_9GLOM</name>
<evidence type="ECO:0000256" key="1">
    <source>
        <dbReference type="SAM" id="SignalP"/>
    </source>
</evidence>
<evidence type="ECO:0008006" key="4">
    <source>
        <dbReference type="Google" id="ProtNLM"/>
    </source>
</evidence>
<dbReference type="EMBL" id="QKYT01000192">
    <property type="protein sequence ID" value="RIA90090.1"/>
    <property type="molecule type" value="Genomic_DNA"/>
</dbReference>
<dbReference type="Proteomes" id="UP000265703">
    <property type="component" value="Unassembled WGS sequence"/>
</dbReference>
<dbReference type="GO" id="GO:0004497">
    <property type="term" value="F:monooxygenase activity"/>
    <property type="evidence" value="ECO:0007669"/>
    <property type="project" value="InterPro"/>
</dbReference>
<keyword evidence="3" id="KW-1185">Reference proteome</keyword>
<feature type="chain" id="PRO_5017178203" description="Cytochrome P450" evidence="1">
    <location>
        <begin position="20"/>
        <end position="130"/>
    </location>
</feature>
<dbReference type="InterPro" id="IPR036396">
    <property type="entry name" value="Cyt_P450_sf"/>
</dbReference>
<dbReference type="SUPFAM" id="SSF48264">
    <property type="entry name" value="Cytochrome P450"/>
    <property type="match status" value="1"/>
</dbReference>
<dbReference type="GO" id="GO:0016705">
    <property type="term" value="F:oxidoreductase activity, acting on paired donors, with incorporation or reduction of molecular oxygen"/>
    <property type="evidence" value="ECO:0007669"/>
    <property type="project" value="InterPro"/>
</dbReference>
<proteinExistence type="predicted"/>
<dbReference type="Gene3D" id="1.10.630.10">
    <property type="entry name" value="Cytochrome P450"/>
    <property type="match status" value="1"/>
</dbReference>
<organism evidence="2 3">
    <name type="scientific">Glomus cerebriforme</name>
    <dbReference type="NCBI Taxonomy" id="658196"/>
    <lineage>
        <taxon>Eukaryota</taxon>
        <taxon>Fungi</taxon>
        <taxon>Fungi incertae sedis</taxon>
        <taxon>Mucoromycota</taxon>
        <taxon>Glomeromycotina</taxon>
        <taxon>Glomeromycetes</taxon>
        <taxon>Glomerales</taxon>
        <taxon>Glomeraceae</taxon>
        <taxon>Glomus</taxon>
    </lineage>
</organism>